<dbReference type="EnsemblPlants" id="KRH33021">
    <property type="protein sequence ID" value="KRH33021"/>
    <property type="gene ID" value="GLYMA_10G093500"/>
</dbReference>
<reference evidence="3" key="2">
    <citation type="submission" date="2018-02" db="UniProtKB">
        <authorList>
            <consortium name="EnsemblPlants"/>
        </authorList>
    </citation>
    <scope>IDENTIFICATION</scope>
    <source>
        <strain evidence="3">Williams 82</strain>
    </source>
</reference>
<protein>
    <recommendedName>
        <fullName evidence="1">DUF659 domain-containing protein</fullName>
    </recommendedName>
</protein>
<sequence length="441" mass="51436">MKQNIEDNKRKNKKRRINEEHDFCSPSEEWCDLAIAKWFIDASISFNVANSTYFHPMIDALYSMSPRYKVSSMHCLRDDYFFIWKKKTGCTLMVDGWIDRKKTTLINFLVSCPKGTIFLKSVDVSHASKSGDLLFKLFKDVVLRVGPENVVHIVTDNVANCVSTSRKYTIGREILHPSPTRFTTNFIALQSILAQKDILRVMVTSQDWTSSTYGKEVKTKKFMEQVLESGFWSKCVDVVKLLERLVRVLRMVDTQDKPVMHFLCRAMYKAREEMVKRLQRNKIKVEPYLKILYHRWDSQLHKNFHATSYYWILEDKLLWMNEIQSCQLVIRILSQTCSASGYEWNWSRQQNYDPINLETLDDHVDWVMEDSPLFLTNEEVDALGKVLANMTIQSLSNNIGPLNLDDHVGETQGNPMENMNLNESNIDHEVTMGDSSEFFNE</sequence>
<dbReference type="InterPro" id="IPR012337">
    <property type="entry name" value="RNaseH-like_sf"/>
</dbReference>
<keyword evidence="4" id="KW-1185">Reference proteome</keyword>
<evidence type="ECO:0000313" key="3">
    <source>
        <dbReference type="EnsemblPlants" id="KRH33021"/>
    </source>
</evidence>
<feature type="domain" description="DUF659" evidence="1">
    <location>
        <begin position="86"/>
        <end position="176"/>
    </location>
</feature>
<proteinExistence type="predicted"/>
<reference evidence="2" key="3">
    <citation type="submission" date="2018-07" db="EMBL/GenBank/DDBJ databases">
        <title>WGS assembly of Glycine max.</title>
        <authorList>
            <person name="Schmutz J."/>
            <person name="Cannon S."/>
            <person name="Schlueter J."/>
            <person name="Ma J."/>
            <person name="Mitros T."/>
            <person name="Nelson W."/>
            <person name="Hyten D."/>
            <person name="Song Q."/>
            <person name="Thelen J."/>
            <person name="Cheng J."/>
            <person name="Xu D."/>
            <person name="Hellsten U."/>
            <person name="May G."/>
            <person name="Yu Y."/>
            <person name="Sakurai T."/>
            <person name="Umezawa T."/>
            <person name="Bhattacharyya M."/>
            <person name="Sandhu D."/>
            <person name="Valliyodan B."/>
            <person name="Lindquist E."/>
            <person name="Peto M."/>
            <person name="Grant D."/>
            <person name="Shu S."/>
            <person name="Goodstein D."/>
            <person name="Barry K."/>
            <person name="Futrell-Griggs M."/>
            <person name="Abernathy B."/>
            <person name="Du J."/>
            <person name="Tian Z."/>
            <person name="Zhu L."/>
            <person name="Gill N."/>
            <person name="Joshi T."/>
            <person name="Libault M."/>
            <person name="Sethuraman A."/>
            <person name="Zhang X."/>
            <person name="Shinozaki K."/>
            <person name="Nguyen H."/>
            <person name="Wing R."/>
            <person name="Cregan P."/>
            <person name="Specht J."/>
            <person name="Grimwood J."/>
            <person name="Rokhsar D."/>
            <person name="Stacey G."/>
            <person name="Shoemaker R."/>
            <person name="Jackson S."/>
        </authorList>
    </citation>
    <scope>NUCLEOTIDE SEQUENCE</scope>
    <source>
        <tissue evidence="2">Callus</tissue>
    </source>
</reference>
<dbReference type="SUPFAM" id="SSF53098">
    <property type="entry name" value="Ribonuclease H-like"/>
    <property type="match status" value="1"/>
</dbReference>
<organism evidence="2">
    <name type="scientific">Glycine max</name>
    <name type="common">Soybean</name>
    <name type="synonym">Glycine hispida</name>
    <dbReference type="NCBI Taxonomy" id="3847"/>
    <lineage>
        <taxon>Eukaryota</taxon>
        <taxon>Viridiplantae</taxon>
        <taxon>Streptophyta</taxon>
        <taxon>Embryophyta</taxon>
        <taxon>Tracheophyta</taxon>
        <taxon>Spermatophyta</taxon>
        <taxon>Magnoliopsida</taxon>
        <taxon>eudicotyledons</taxon>
        <taxon>Gunneridae</taxon>
        <taxon>Pentapetalae</taxon>
        <taxon>rosids</taxon>
        <taxon>fabids</taxon>
        <taxon>Fabales</taxon>
        <taxon>Fabaceae</taxon>
        <taxon>Papilionoideae</taxon>
        <taxon>50 kb inversion clade</taxon>
        <taxon>NPAAA clade</taxon>
        <taxon>indigoferoid/millettioid clade</taxon>
        <taxon>Phaseoleae</taxon>
        <taxon>Glycine</taxon>
        <taxon>Glycine subgen. Soja</taxon>
    </lineage>
</organism>
<gene>
    <name evidence="2" type="ORF">GLYMA_10G093500</name>
</gene>
<dbReference type="Proteomes" id="UP000008827">
    <property type="component" value="Chromosome 10"/>
</dbReference>
<evidence type="ECO:0000313" key="2">
    <source>
        <dbReference type="EMBL" id="KRH33021.1"/>
    </source>
</evidence>
<dbReference type="Gramene" id="KRH33021">
    <property type="protein sequence ID" value="KRH33021"/>
    <property type="gene ID" value="GLYMA_10G093500"/>
</dbReference>
<dbReference type="PANTHER" id="PTHR32166:SF88">
    <property type="entry name" value="HAT TRANSPOSON SUPERFAMILY"/>
    <property type="match status" value="1"/>
</dbReference>
<dbReference type="InterPro" id="IPR007021">
    <property type="entry name" value="DUF659"/>
</dbReference>
<dbReference type="EMBL" id="CM000843">
    <property type="protein sequence ID" value="KRH33021.1"/>
    <property type="molecule type" value="Genomic_DNA"/>
</dbReference>
<reference evidence="2 3" key="1">
    <citation type="journal article" date="2010" name="Nature">
        <title>Genome sequence of the palaeopolyploid soybean.</title>
        <authorList>
            <person name="Schmutz J."/>
            <person name="Cannon S.B."/>
            <person name="Schlueter J."/>
            <person name="Ma J."/>
            <person name="Mitros T."/>
            <person name="Nelson W."/>
            <person name="Hyten D.L."/>
            <person name="Song Q."/>
            <person name="Thelen J.J."/>
            <person name="Cheng J."/>
            <person name="Xu D."/>
            <person name="Hellsten U."/>
            <person name="May G.D."/>
            <person name="Yu Y."/>
            <person name="Sakurai T."/>
            <person name="Umezawa T."/>
            <person name="Bhattacharyya M.K."/>
            <person name="Sandhu D."/>
            <person name="Valliyodan B."/>
            <person name="Lindquist E."/>
            <person name="Peto M."/>
            <person name="Grant D."/>
            <person name="Shu S."/>
            <person name="Goodstein D."/>
            <person name="Barry K."/>
            <person name="Futrell-Griggs M."/>
            <person name="Abernathy B."/>
            <person name="Du J."/>
            <person name="Tian Z."/>
            <person name="Zhu L."/>
            <person name="Gill N."/>
            <person name="Joshi T."/>
            <person name="Libault M."/>
            <person name="Sethuraman A."/>
            <person name="Zhang X.-C."/>
            <person name="Shinozaki K."/>
            <person name="Nguyen H.T."/>
            <person name="Wing R.A."/>
            <person name="Cregan P."/>
            <person name="Specht J."/>
            <person name="Grimwood J."/>
            <person name="Rokhsar D."/>
            <person name="Stacey G."/>
            <person name="Shoemaker R.C."/>
            <person name="Jackson S.A."/>
        </authorList>
    </citation>
    <scope>NUCLEOTIDE SEQUENCE</scope>
    <source>
        <strain evidence="3">cv. Williams 82</strain>
        <tissue evidence="2">Callus</tissue>
    </source>
</reference>
<accession>A0A0R0HR85</accession>
<dbReference type="PANTHER" id="PTHR32166">
    <property type="entry name" value="OSJNBA0013A04.12 PROTEIN"/>
    <property type="match status" value="1"/>
</dbReference>
<evidence type="ECO:0000313" key="4">
    <source>
        <dbReference type="Proteomes" id="UP000008827"/>
    </source>
</evidence>
<dbReference type="AlphaFoldDB" id="A0A0R0HR85"/>
<name>A0A0R0HR85_SOYBN</name>
<dbReference type="Pfam" id="PF04937">
    <property type="entry name" value="DUF659"/>
    <property type="match status" value="1"/>
</dbReference>
<evidence type="ECO:0000259" key="1">
    <source>
        <dbReference type="Pfam" id="PF04937"/>
    </source>
</evidence>
<dbReference type="InParanoid" id="A0A0R0HR85"/>